<protein>
    <submittedName>
        <fullName evidence="2">Uncharacterized protein</fullName>
    </submittedName>
</protein>
<proteinExistence type="predicted"/>
<evidence type="ECO:0000313" key="2">
    <source>
        <dbReference type="WBParaSite" id="ES5_v2.g24936.t1"/>
    </source>
</evidence>
<evidence type="ECO:0000313" key="1">
    <source>
        <dbReference type="Proteomes" id="UP000887579"/>
    </source>
</evidence>
<organism evidence="1 2">
    <name type="scientific">Panagrolaimus sp. ES5</name>
    <dbReference type="NCBI Taxonomy" id="591445"/>
    <lineage>
        <taxon>Eukaryota</taxon>
        <taxon>Metazoa</taxon>
        <taxon>Ecdysozoa</taxon>
        <taxon>Nematoda</taxon>
        <taxon>Chromadorea</taxon>
        <taxon>Rhabditida</taxon>
        <taxon>Tylenchina</taxon>
        <taxon>Panagrolaimomorpha</taxon>
        <taxon>Panagrolaimoidea</taxon>
        <taxon>Panagrolaimidae</taxon>
        <taxon>Panagrolaimus</taxon>
    </lineage>
</organism>
<reference evidence="2" key="1">
    <citation type="submission" date="2022-11" db="UniProtKB">
        <authorList>
            <consortium name="WormBaseParasite"/>
        </authorList>
    </citation>
    <scope>IDENTIFICATION</scope>
</reference>
<accession>A0AC34G5S9</accession>
<dbReference type="WBParaSite" id="ES5_v2.g24936.t1">
    <property type="protein sequence ID" value="ES5_v2.g24936.t1"/>
    <property type="gene ID" value="ES5_v2.g24936"/>
</dbReference>
<name>A0AC34G5S9_9BILA</name>
<dbReference type="Proteomes" id="UP000887579">
    <property type="component" value="Unplaced"/>
</dbReference>
<sequence>MVESNAAVPAIPPNPSIEGILENPIPPFYKTYKITPLSIFRHINYWILASLIIFLISKTGHTRDEAAAITFIAILVLFVIFNIGCWIASRFYDISEKCFDPRLLSQEEMDNIERELSEVKE</sequence>